<dbReference type="Gene3D" id="3.40.50.920">
    <property type="match status" value="1"/>
</dbReference>
<dbReference type="AlphaFoldDB" id="A0A512RQX0"/>
<protein>
    <recommendedName>
        <fullName evidence="3">Xylulose 5-phosphate/Fructose 6-phosphate phosphoketolase C-terminal domain-containing protein</fullName>
    </recommendedName>
</protein>
<evidence type="ECO:0000259" key="3">
    <source>
        <dbReference type="Pfam" id="PF09363"/>
    </source>
</evidence>
<dbReference type="PANTHER" id="PTHR31273:SF0">
    <property type="entry name" value="PHOSPHOKETOLASE-RELATED"/>
    <property type="match status" value="1"/>
</dbReference>
<proteinExistence type="inferred from homology"/>
<keyword evidence="5" id="KW-1185">Reference proteome</keyword>
<dbReference type="EMBL" id="BKAU01000005">
    <property type="protein sequence ID" value="GEP98066.1"/>
    <property type="molecule type" value="Genomic_DNA"/>
</dbReference>
<dbReference type="GO" id="GO:0005975">
    <property type="term" value="P:carbohydrate metabolic process"/>
    <property type="evidence" value="ECO:0007669"/>
    <property type="project" value="InterPro"/>
</dbReference>
<organism evidence="4 5">
    <name type="scientific">Chitinophaga cymbidii</name>
    <dbReference type="NCBI Taxonomy" id="1096750"/>
    <lineage>
        <taxon>Bacteria</taxon>
        <taxon>Pseudomonadati</taxon>
        <taxon>Bacteroidota</taxon>
        <taxon>Chitinophagia</taxon>
        <taxon>Chitinophagales</taxon>
        <taxon>Chitinophagaceae</taxon>
        <taxon>Chitinophaga</taxon>
    </lineage>
</organism>
<accession>A0A512RQX0</accession>
<evidence type="ECO:0000256" key="1">
    <source>
        <dbReference type="ARBA" id="ARBA00005623"/>
    </source>
</evidence>
<comment type="similarity">
    <text evidence="1">Belongs to the XFP family.</text>
</comment>
<evidence type="ECO:0000313" key="4">
    <source>
        <dbReference type="EMBL" id="GEP98066.1"/>
    </source>
</evidence>
<comment type="caution">
    <text evidence="4">The sequence shown here is derived from an EMBL/GenBank/DDBJ whole genome shotgun (WGS) entry which is preliminary data.</text>
</comment>
<gene>
    <name evidence="4" type="ORF">CCY01nite_43260</name>
</gene>
<keyword evidence="2" id="KW-0456">Lyase</keyword>
<dbReference type="Gene3D" id="3.40.50.970">
    <property type="match status" value="1"/>
</dbReference>
<dbReference type="InterPro" id="IPR009014">
    <property type="entry name" value="Transketo_C/PFOR_II"/>
</dbReference>
<evidence type="ECO:0000256" key="2">
    <source>
        <dbReference type="ARBA" id="ARBA00023239"/>
    </source>
</evidence>
<dbReference type="PANTHER" id="PTHR31273">
    <property type="entry name" value="PHOSPHOKETOLASE-RELATED"/>
    <property type="match status" value="1"/>
</dbReference>
<sequence>MLITVMSRCLSSTHRINVIIAGKQQELQWLNMSGAEEHVRRGASVWNWASTSGTEPPDIVLACCGDVPTLETIAAAAILRERAPEMKIQVVNVVSLMCLATEQEHAAGLPHEAFITLFGENTPVIFNFHGYPGVIEDILHRRPHPERFYVKGYREEGTTTTPFDMTVLNGISRYHVCMEAVEKNQAMPERHKEPLLEMCQLKLQQHHAYIREHLEDMPEIRNWEWKY</sequence>
<dbReference type="RefSeq" id="WP_378214398.1">
    <property type="nucleotide sequence ID" value="NZ_JBHUOY010000001.1"/>
</dbReference>
<dbReference type="GO" id="GO:0016832">
    <property type="term" value="F:aldehyde-lyase activity"/>
    <property type="evidence" value="ECO:0007669"/>
    <property type="project" value="InterPro"/>
</dbReference>
<dbReference type="InterPro" id="IPR005593">
    <property type="entry name" value="Xul5P/Fru6P_PKetolase"/>
</dbReference>
<dbReference type="Proteomes" id="UP000321436">
    <property type="component" value="Unassembled WGS sequence"/>
</dbReference>
<evidence type="ECO:0000313" key="5">
    <source>
        <dbReference type="Proteomes" id="UP000321436"/>
    </source>
</evidence>
<dbReference type="InterPro" id="IPR018969">
    <property type="entry name" value="Xul5P/Fru6P_PKetolase_C"/>
</dbReference>
<feature type="domain" description="Xylulose 5-phosphate/Fructose 6-phosphate phosphoketolase C-terminal" evidence="3">
    <location>
        <begin position="23"/>
        <end position="225"/>
    </location>
</feature>
<reference evidence="4 5" key="1">
    <citation type="submission" date="2019-07" db="EMBL/GenBank/DDBJ databases">
        <title>Whole genome shotgun sequence of Chitinophaga cymbidii NBRC 109752.</title>
        <authorList>
            <person name="Hosoyama A."/>
            <person name="Uohara A."/>
            <person name="Ohji S."/>
            <person name="Ichikawa N."/>
        </authorList>
    </citation>
    <scope>NUCLEOTIDE SEQUENCE [LARGE SCALE GENOMIC DNA]</scope>
    <source>
        <strain evidence="4 5">NBRC 109752</strain>
    </source>
</reference>
<dbReference type="Pfam" id="PF09363">
    <property type="entry name" value="XFP_C"/>
    <property type="match status" value="1"/>
</dbReference>
<name>A0A512RQX0_9BACT</name>